<accession>A0AB39VAR1</accession>
<evidence type="ECO:0000313" key="1">
    <source>
        <dbReference type="EMBL" id="XDU64765.1"/>
    </source>
</evidence>
<dbReference type="KEGG" id="lmes:AB8B23_00825"/>
<proteinExistence type="predicted"/>
<dbReference type="AlphaFoldDB" id="A0AB39VAR1"/>
<sequence>MVNFEKVRANITLKYDNENLYDYIYSKFHSIVWNDVEKILNEREEKFKNSISKDVILDDEFCYVFGFILGEKEFLTEDMKTLFFENFNLFEVYLLRYLYNKFVKGFE</sequence>
<reference evidence="1" key="1">
    <citation type="submission" date="2024-07" db="EMBL/GenBank/DDBJ databases">
        <authorList>
            <person name="Li X.-J."/>
            <person name="Wang X."/>
        </authorList>
    </citation>
    <scope>NUCLEOTIDE SEQUENCE</scope>
    <source>
        <strain evidence="1">HSP-342</strain>
    </source>
</reference>
<dbReference type="RefSeq" id="WP_369713030.1">
    <property type="nucleotide sequence ID" value="NZ_CP165646.1"/>
</dbReference>
<protein>
    <submittedName>
        <fullName evidence="1">Uncharacterized protein</fullName>
    </submittedName>
</protein>
<dbReference type="EMBL" id="CP165646">
    <property type="protein sequence ID" value="XDU64765.1"/>
    <property type="molecule type" value="Genomic_DNA"/>
</dbReference>
<gene>
    <name evidence="1" type="ORF">AB8B23_00825</name>
</gene>
<organism evidence="1">
    <name type="scientific">Leptotrichia mesophila</name>
    <dbReference type="NCBI Taxonomy" id="3239303"/>
    <lineage>
        <taxon>Bacteria</taxon>
        <taxon>Fusobacteriati</taxon>
        <taxon>Fusobacteriota</taxon>
        <taxon>Fusobacteriia</taxon>
        <taxon>Fusobacteriales</taxon>
        <taxon>Leptotrichiaceae</taxon>
        <taxon>Leptotrichia</taxon>
    </lineage>
</organism>
<name>A0AB39VAR1_9FUSO</name>